<dbReference type="Proteomes" id="UP001141434">
    <property type="component" value="Unassembled WGS sequence"/>
</dbReference>
<gene>
    <name evidence="11" type="primary">ALG14</name>
    <name evidence="12" type="ORF">NUU61_008970</name>
</gene>
<comment type="caution">
    <text evidence="12">The sequence shown here is derived from an EMBL/GenBank/DDBJ whole genome shotgun (WGS) entry which is preliminary data.</text>
</comment>
<dbReference type="GO" id="GO:0006488">
    <property type="term" value="P:dolichol-linked oligosaccharide biosynthetic process"/>
    <property type="evidence" value="ECO:0007669"/>
    <property type="project" value="InterPro"/>
</dbReference>
<accession>A0A9W9JWX9</accession>
<feature type="transmembrane region" description="Helical" evidence="11">
    <location>
        <begin position="132"/>
        <end position="151"/>
    </location>
</feature>
<evidence type="ECO:0000256" key="6">
    <source>
        <dbReference type="ARBA" id="ARBA00022692"/>
    </source>
</evidence>
<evidence type="ECO:0000256" key="8">
    <source>
        <dbReference type="ARBA" id="ARBA00022989"/>
    </source>
</evidence>
<comment type="similarity">
    <text evidence="3 11">Belongs to the ALG14 family.</text>
</comment>
<organism evidence="12 13">
    <name type="scientific">Penicillium alfredii</name>
    <dbReference type="NCBI Taxonomy" id="1506179"/>
    <lineage>
        <taxon>Eukaryota</taxon>
        <taxon>Fungi</taxon>
        <taxon>Dikarya</taxon>
        <taxon>Ascomycota</taxon>
        <taxon>Pezizomycotina</taxon>
        <taxon>Eurotiomycetes</taxon>
        <taxon>Eurotiomycetidae</taxon>
        <taxon>Eurotiales</taxon>
        <taxon>Aspergillaceae</taxon>
        <taxon>Penicillium</taxon>
    </lineage>
</organism>
<evidence type="ECO:0000256" key="5">
    <source>
        <dbReference type="ARBA" id="ARBA00017467"/>
    </source>
</evidence>
<keyword evidence="9 11" id="KW-0472">Membrane</keyword>
<dbReference type="InterPro" id="IPR013969">
    <property type="entry name" value="Oligosacch_biosynth_Alg14"/>
</dbReference>
<dbReference type="EMBL" id="JAPMSZ010000011">
    <property type="protein sequence ID" value="KAJ5084391.1"/>
    <property type="molecule type" value="Genomic_DNA"/>
</dbReference>
<reference evidence="12" key="1">
    <citation type="submission" date="2022-11" db="EMBL/GenBank/DDBJ databases">
        <authorList>
            <person name="Petersen C."/>
        </authorList>
    </citation>
    <scope>NUCLEOTIDE SEQUENCE</scope>
    <source>
        <strain evidence="12">IBT 34128</strain>
    </source>
</reference>
<dbReference type="GO" id="GO:0031965">
    <property type="term" value="C:nuclear membrane"/>
    <property type="evidence" value="ECO:0007669"/>
    <property type="project" value="UniProtKB-SubCell"/>
</dbReference>
<feature type="transmembrane region" description="Helical" evidence="11">
    <location>
        <begin position="6"/>
        <end position="34"/>
    </location>
</feature>
<keyword evidence="13" id="KW-1185">Reference proteome</keyword>
<dbReference type="GO" id="GO:0043541">
    <property type="term" value="C:UDP-N-acetylglucosamine transferase complex"/>
    <property type="evidence" value="ECO:0007669"/>
    <property type="project" value="TreeGrafter"/>
</dbReference>
<dbReference type="AlphaFoldDB" id="A0A9W9JWX9"/>
<sequence>MAFTFPWGLLGVILVSAALLGVSTIAILILALTISHNTAVAKCRPKHTPAHLLVVLGSGGHTTEMLSMLDHMELDQSLYTYRTYLVSSGDSFSANKAVEFENKHKPDAPATAHTNSYSVVTVPRARKVHQSYLSAPFSTLECFWACLLVLRGLHPDQPRLPGKFTSPYPDIIFANGPATAVCVMLAAKLLRFLQCIHRFFSRSQSPRIPRLRTVFVESWARVRNLSLSGLLLLPVADRFFVQWPGLGGRRAWWGMQKTEYVGWLVL</sequence>
<evidence type="ECO:0000256" key="2">
    <source>
        <dbReference type="ARBA" id="ARBA00004590"/>
    </source>
</evidence>
<dbReference type="OrthoDB" id="37659at2759"/>
<evidence type="ECO:0000256" key="10">
    <source>
        <dbReference type="ARBA" id="ARBA00032062"/>
    </source>
</evidence>
<dbReference type="PANTHER" id="PTHR12154:SF4">
    <property type="entry name" value="UDP-N-ACETYLGLUCOSAMINE TRANSFERASE SUBUNIT ALG14 HOMOLOG"/>
    <property type="match status" value="1"/>
</dbReference>
<evidence type="ECO:0000256" key="9">
    <source>
        <dbReference type="ARBA" id="ARBA00023136"/>
    </source>
</evidence>
<dbReference type="Gene3D" id="3.40.50.2000">
    <property type="entry name" value="Glycogen Phosphorylase B"/>
    <property type="match status" value="1"/>
</dbReference>
<comment type="subunit">
    <text evidence="4 11">Heterodimer with ALG13 to form a functional enzyme.</text>
</comment>
<evidence type="ECO:0000313" key="13">
    <source>
        <dbReference type="Proteomes" id="UP001141434"/>
    </source>
</evidence>
<evidence type="ECO:0000256" key="3">
    <source>
        <dbReference type="ARBA" id="ARBA00009731"/>
    </source>
</evidence>
<comment type="function">
    <text evidence="11">Involved in protein N-glycosylation. Essential for the second step of the dolichol-linked oligosaccharide pathway. Anchors the catalytic subunit ALG13 to the ER.</text>
</comment>
<feature type="transmembrane region" description="Helical" evidence="11">
    <location>
        <begin position="171"/>
        <end position="193"/>
    </location>
</feature>
<evidence type="ECO:0000313" key="12">
    <source>
        <dbReference type="EMBL" id="KAJ5084391.1"/>
    </source>
</evidence>
<dbReference type="Pfam" id="PF08660">
    <property type="entry name" value="Alg14"/>
    <property type="match status" value="1"/>
</dbReference>
<keyword evidence="8 11" id="KW-1133">Transmembrane helix</keyword>
<dbReference type="PANTHER" id="PTHR12154">
    <property type="entry name" value="GLYCOSYL TRANSFERASE-RELATED"/>
    <property type="match status" value="1"/>
</dbReference>
<dbReference type="GO" id="GO:0004577">
    <property type="term" value="F:N-acetylglucosaminyldiphosphodolichol N-acetylglucosaminyltransferase activity"/>
    <property type="evidence" value="ECO:0007669"/>
    <property type="project" value="TreeGrafter"/>
</dbReference>
<evidence type="ECO:0000256" key="11">
    <source>
        <dbReference type="RuleBase" id="RU362127"/>
    </source>
</evidence>
<reference evidence="12" key="2">
    <citation type="journal article" date="2023" name="IMA Fungus">
        <title>Comparative genomic study of the Penicillium genus elucidates a diverse pangenome and 15 lateral gene transfer events.</title>
        <authorList>
            <person name="Petersen C."/>
            <person name="Sorensen T."/>
            <person name="Nielsen M.R."/>
            <person name="Sondergaard T.E."/>
            <person name="Sorensen J.L."/>
            <person name="Fitzpatrick D.A."/>
            <person name="Frisvad J.C."/>
            <person name="Nielsen K.L."/>
        </authorList>
    </citation>
    <scope>NUCLEOTIDE SEQUENCE</scope>
    <source>
        <strain evidence="12">IBT 34128</strain>
    </source>
</reference>
<name>A0A9W9JWX9_9EURO</name>
<comment type="caution">
    <text evidence="11">Lacks conserved residue(s) required for the propagation of feature annotation.</text>
</comment>
<comment type="subcellular location">
    <subcellularLocation>
        <location evidence="1 11">Endoplasmic reticulum membrane</location>
        <topology evidence="1 11">Single-pass membrane protein</topology>
    </subcellularLocation>
    <subcellularLocation>
        <location evidence="2">Nucleus membrane</location>
        <topology evidence="2">Single-pass membrane protein</topology>
    </subcellularLocation>
</comment>
<keyword evidence="6 11" id="KW-0812">Transmembrane</keyword>
<evidence type="ECO:0000256" key="7">
    <source>
        <dbReference type="ARBA" id="ARBA00022824"/>
    </source>
</evidence>
<protein>
    <recommendedName>
        <fullName evidence="5 11">UDP-N-acetylglucosamine transferase subunit ALG14</fullName>
    </recommendedName>
    <alternativeName>
        <fullName evidence="10 11">Asparagine-linked glycosylation protein 14</fullName>
    </alternativeName>
</protein>
<keyword evidence="7 11" id="KW-0256">Endoplasmic reticulum</keyword>
<evidence type="ECO:0000256" key="1">
    <source>
        <dbReference type="ARBA" id="ARBA00004389"/>
    </source>
</evidence>
<evidence type="ECO:0000256" key="4">
    <source>
        <dbReference type="ARBA" id="ARBA00011335"/>
    </source>
</evidence>
<proteinExistence type="inferred from homology"/>